<proteinExistence type="predicted"/>
<comment type="caution">
    <text evidence="2">The sequence shown here is derived from an EMBL/GenBank/DDBJ whole genome shotgun (WGS) entry which is preliminary data.</text>
</comment>
<organism evidence="2">
    <name type="scientific">hydrocarbon metagenome</name>
    <dbReference type="NCBI Taxonomy" id="938273"/>
    <lineage>
        <taxon>unclassified sequences</taxon>
        <taxon>metagenomes</taxon>
        <taxon>ecological metagenomes</taxon>
    </lineage>
</organism>
<dbReference type="InterPro" id="IPR002109">
    <property type="entry name" value="Glutaredoxin"/>
</dbReference>
<name>A0A0W8FF36_9ZZZZ</name>
<reference evidence="2" key="1">
    <citation type="journal article" date="2015" name="Proc. Natl. Acad. Sci. U.S.A.">
        <title>Networks of energetic and metabolic interactions define dynamics in microbial communities.</title>
        <authorList>
            <person name="Embree M."/>
            <person name="Liu J.K."/>
            <person name="Al-Bassam M.M."/>
            <person name="Zengler K."/>
        </authorList>
    </citation>
    <scope>NUCLEOTIDE SEQUENCE</scope>
</reference>
<protein>
    <recommendedName>
        <fullName evidence="1">Glutaredoxin domain-containing protein</fullName>
    </recommendedName>
</protein>
<dbReference type="CDD" id="cd02976">
    <property type="entry name" value="NrdH"/>
    <property type="match status" value="1"/>
</dbReference>
<dbReference type="AlphaFoldDB" id="A0A0W8FF36"/>
<evidence type="ECO:0000259" key="1">
    <source>
        <dbReference type="Pfam" id="PF00462"/>
    </source>
</evidence>
<sequence length="128" mass="14428">MYAGFIEGDNKFPLIGVVNNIFYLYSTPIEITHREGVIMPEEPQLIVYTLENCPNCDILKEYLTSQGLAYRERDLSSAAALTELRINGVFVQEAPVLQKDLTFLVSKDLFDAGGIREDRLAELIADVR</sequence>
<dbReference type="Gene3D" id="3.40.30.10">
    <property type="entry name" value="Glutaredoxin"/>
    <property type="match status" value="1"/>
</dbReference>
<dbReference type="InterPro" id="IPR036249">
    <property type="entry name" value="Thioredoxin-like_sf"/>
</dbReference>
<feature type="domain" description="Glutaredoxin" evidence="1">
    <location>
        <begin position="46"/>
        <end position="79"/>
    </location>
</feature>
<dbReference type="Pfam" id="PF00462">
    <property type="entry name" value="Glutaredoxin"/>
    <property type="match status" value="1"/>
</dbReference>
<dbReference type="SUPFAM" id="SSF52833">
    <property type="entry name" value="Thioredoxin-like"/>
    <property type="match status" value="1"/>
</dbReference>
<accession>A0A0W8FF36</accession>
<dbReference type="EMBL" id="LNQE01001282">
    <property type="protein sequence ID" value="KUG19503.1"/>
    <property type="molecule type" value="Genomic_DNA"/>
</dbReference>
<evidence type="ECO:0000313" key="2">
    <source>
        <dbReference type="EMBL" id="KUG19503.1"/>
    </source>
</evidence>
<gene>
    <name evidence="2" type="ORF">ASZ90_010780</name>
</gene>